<keyword evidence="2" id="KW-1185">Reference proteome</keyword>
<proteinExistence type="predicted"/>
<gene>
    <name evidence="1" type="ORF">O181_083884</name>
</gene>
<accession>A0A9Q3FS29</accession>
<name>A0A9Q3FS29_9BASI</name>
<dbReference type="OrthoDB" id="2506366at2759"/>
<protein>
    <submittedName>
        <fullName evidence="1">Uncharacterized protein</fullName>
    </submittedName>
</protein>
<organism evidence="1 2">
    <name type="scientific">Austropuccinia psidii MF-1</name>
    <dbReference type="NCBI Taxonomy" id="1389203"/>
    <lineage>
        <taxon>Eukaryota</taxon>
        <taxon>Fungi</taxon>
        <taxon>Dikarya</taxon>
        <taxon>Basidiomycota</taxon>
        <taxon>Pucciniomycotina</taxon>
        <taxon>Pucciniomycetes</taxon>
        <taxon>Pucciniales</taxon>
        <taxon>Sphaerophragmiaceae</taxon>
        <taxon>Austropuccinia</taxon>
    </lineage>
</organism>
<comment type="caution">
    <text evidence="1">The sequence shown here is derived from an EMBL/GenBank/DDBJ whole genome shotgun (WGS) entry which is preliminary data.</text>
</comment>
<dbReference type="AlphaFoldDB" id="A0A9Q3FS29"/>
<evidence type="ECO:0000313" key="2">
    <source>
        <dbReference type="Proteomes" id="UP000765509"/>
    </source>
</evidence>
<sequence length="101" mass="12039">MAPRPPFECTCCKKDGNRENRFTHLAEDLDRRIFRAQELSYIFLKYWGVPIEGNESSKDIVRYFEKGQDQLHNKFIEKTVIERKLEEEIKPTEKKAEDKST</sequence>
<reference evidence="1" key="1">
    <citation type="submission" date="2021-03" db="EMBL/GenBank/DDBJ databases">
        <title>Draft genome sequence of rust myrtle Austropuccinia psidii MF-1, a brazilian biotype.</title>
        <authorList>
            <person name="Quecine M.C."/>
            <person name="Pachon D.M.R."/>
            <person name="Bonatelli M.L."/>
            <person name="Correr F.H."/>
            <person name="Franceschini L.M."/>
            <person name="Leite T.F."/>
            <person name="Margarido G.R.A."/>
            <person name="Almeida C.A."/>
            <person name="Ferrarezi J.A."/>
            <person name="Labate C.A."/>
        </authorList>
    </citation>
    <scope>NUCLEOTIDE SEQUENCE</scope>
    <source>
        <strain evidence="1">MF-1</strain>
    </source>
</reference>
<dbReference type="EMBL" id="AVOT02048987">
    <property type="protein sequence ID" value="MBW0544169.1"/>
    <property type="molecule type" value="Genomic_DNA"/>
</dbReference>
<evidence type="ECO:0000313" key="1">
    <source>
        <dbReference type="EMBL" id="MBW0544169.1"/>
    </source>
</evidence>
<dbReference type="Proteomes" id="UP000765509">
    <property type="component" value="Unassembled WGS sequence"/>
</dbReference>